<organism evidence="1 3">
    <name type="scientific">Duganella violaceipulchra</name>
    <dbReference type="NCBI Taxonomy" id="2849652"/>
    <lineage>
        <taxon>Bacteria</taxon>
        <taxon>Pseudomonadati</taxon>
        <taxon>Pseudomonadota</taxon>
        <taxon>Betaproteobacteria</taxon>
        <taxon>Burkholderiales</taxon>
        <taxon>Oxalobacteraceae</taxon>
        <taxon>Telluria group</taxon>
        <taxon>Duganella</taxon>
    </lineage>
</organism>
<evidence type="ECO:0000313" key="4">
    <source>
        <dbReference type="Proteomes" id="UP001162889"/>
    </source>
</evidence>
<dbReference type="AlphaFoldDB" id="A0AA41HA90"/>
<dbReference type="EMBL" id="JALJZU010000005">
    <property type="protein sequence ID" value="MCP2009009.1"/>
    <property type="molecule type" value="Genomic_DNA"/>
</dbReference>
<protein>
    <submittedName>
        <fullName evidence="1">Uncharacterized protein</fullName>
    </submittedName>
</protein>
<dbReference type="Proteomes" id="UP001155901">
    <property type="component" value="Unassembled WGS sequence"/>
</dbReference>
<comment type="caution">
    <text evidence="1">The sequence shown here is derived from an EMBL/GenBank/DDBJ whole genome shotgun (WGS) entry which is preliminary data.</text>
</comment>
<proteinExistence type="predicted"/>
<name>A0AA41HA90_9BURK</name>
<evidence type="ECO:0000313" key="1">
    <source>
        <dbReference type="EMBL" id="MBV6323655.1"/>
    </source>
</evidence>
<sequence>MGVEYRHFMVVDDAHWRPQSDTAVRVEAVLREWSLIDGVGHTIDLAASEQNRSDTSNSAASPGSGVAIVYPGATGPAIESLAGPSLYADIAPDDRYLMRVTLVIGDDFRVQPGSESIYFELVSPPLANGVPIEGVDYDFNDRLFAASFPSAEASSPPVVIAHIEDGAKSGVAWDSCLGYWRGGLLLSFGKDLPAFSEKLQALPARDFVAAISAAWFVADRFLSLVKEKFEALQ</sequence>
<keyword evidence="4" id="KW-1185">Reference proteome</keyword>
<dbReference type="EMBL" id="JAHTGR010000012">
    <property type="protein sequence ID" value="MBV6323655.1"/>
    <property type="molecule type" value="Genomic_DNA"/>
</dbReference>
<evidence type="ECO:0000313" key="2">
    <source>
        <dbReference type="EMBL" id="MCP2009009.1"/>
    </source>
</evidence>
<accession>A0AA41HA90</accession>
<reference evidence="1" key="1">
    <citation type="submission" date="2021-07" db="EMBL/GenBank/DDBJ databases">
        <title>Characterization of violacein-producing bacteria and related species.</title>
        <authorList>
            <person name="Wilson H.S."/>
            <person name="De Leon M.E."/>
        </authorList>
    </citation>
    <scope>NUCLEOTIDE SEQUENCE</scope>
    <source>
        <strain evidence="1">HSC-15S17</strain>
    </source>
</reference>
<reference evidence="2" key="2">
    <citation type="submission" date="2022-03" db="EMBL/GenBank/DDBJ databases">
        <title>Genome Encyclopedia of Bacteria and Archaea VI: Functional Genomics of Type Strains.</title>
        <authorList>
            <person name="Whitman W."/>
        </authorList>
    </citation>
    <scope>NUCLEOTIDE SEQUENCE</scope>
    <source>
        <strain evidence="2">HSC-15S17</strain>
    </source>
</reference>
<dbReference type="Proteomes" id="UP001162889">
    <property type="component" value="Unassembled WGS sequence"/>
</dbReference>
<dbReference type="RefSeq" id="WP_217944412.1">
    <property type="nucleotide sequence ID" value="NZ_JAHTGR010000012.1"/>
</dbReference>
<evidence type="ECO:0000313" key="3">
    <source>
        <dbReference type="Proteomes" id="UP001155901"/>
    </source>
</evidence>
<gene>
    <name evidence="1" type="ORF">KVP70_22210</name>
    <name evidence="2" type="ORF">L1274_002722</name>
</gene>